<dbReference type="AlphaFoldDB" id="A0A2I8VH22"/>
<evidence type="ECO:0000313" key="1">
    <source>
        <dbReference type="EMBL" id="AUV81221.1"/>
    </source>
</evidence>
<protein>
    <submittedName>
        <fullName evidence="1">Kinesin</fullName>
    </submittedName>
</protein>
<reference evidence="1 2" key="1">
    <citation type="submission" date="2018-01" db="EMBL/GenBank/DDBJ databases">
        <title>Complete genome sequence of Salinigranum rubrum GX10T, an extremely halophilic archaeon isolated from a marine solar saltern.</title>
        <authorList>
            <person name="Han S."/>
        </authorList>
    </citation>
    <scope>NUCLEOTIDE SEQUENCE [LARGE SCALE GENOMIC DNA]</scope>
    <source>
        <strain evidence="1 2">GX10</strain>
    </source>
</reference>
<proteinExistence type="predicted"/>
<keyword evidence="2" id="KW-1185">Reference proteome</keyword>
<sequence length="54" mass="6239">MSTDKFVSDELTDELTPDEQALFERIQSYTDDERVHRLCEIVLQSSTESEEANS</sequence>
<evidence type="ECO:0000313" key="2">
    <source>
        <dbReference type="Proteomes" id="UP000236584"/>
    </source>
</evidence>
<gene>
    <name evidence="1" type="ORF">C2R22_05730</name>
</gene>
<name>A0A2I8VH22_9EURY</name>
<accession>A0A2I8VH22</accession>
<dbReference type="EMBL" id="CP026309">
    <property type="protein sequence ID" value="AUV81221.1"/>
    <property type="molecule type" value="Genomic_DNA"/>
</dbReference>
<organism evidence="1 2">
    <name type="scientific">Salinigranum rubrum</name>
    <dbReference type="NCBI Taxonomy" id="755307"/>
    <lineage>
        <taxon>Archaea</taxon>
        <taxon>Methanobacteriati</taxon>
        <taxon>Methanobacteriota</taxon>
        <taxon>Stenosarchaea group</taxon>
        <taxon>Halobacteria</taxon>
        <taxon>Halobacteriales</taxon>
        <taxon>Haloferacaceae</taxon>
        <taxon>Salinigranum</taxon>
    </lineage>
</organism>
<dbReference type="KEGG" id="srub:C2R22_05730"/>
<dbReference type="Proteomes" id="UP000236584">
    <property type="component" value="Chromosome"/>
</dbReference>